<organism evidence="3 4">
    <name type="scientific">Coprinopsis cinerea (strain Okayama-7 / 130 / ATCC MYA-4618 / FGSC 9003)</name>
    <name type="common">Inky cap fungus</name>
    <name type="synonym">Hormographiella aspergillata</name>
    <dbReference type="NCBI Taxonomy" id="240176"/>
    <lineage>
        <taxon>Eukaryota</taxon>
        <taxon>Fungi</taxon>
        <taxon>Dikarya</taxon>
        <taxon>Basidiomycota</taxon>
        <taxon>Agaricomycotina</taxon>
        <taxon>Agaricomycetes</taxon>
        <taxon>Agaricomycetidae</taxon>
        <taxon>Agaricales</taxon>
        <taxon>Agaricineae</taxon>
        <taxon>Psathyrellaceae</taxon>
        <taxon>Coprinopsis</taxon>
    </lineage>
</organism>
<comment type="caution">
    <text evidence="3">The sequence shown here is derived from an EMBL/GenBank/DDBJ whole genome shotgun (WGS) entry which is preliminary data.</text>
</comment>
<feature type="chain" id="PRO_5002724353" evidence="2">
    <location>
        <begin position="31"/>
        <end position="144"/>
    </location>
</feature>
<gene>
    <name evidence="3" type="ORF">CC1G_05842</name>
</gene>
<proteinExistence type="predicted"/>
<evidence type="ECO:0000256" key="1">
    <source>
        <dbReference type="SAM" id="MobiDB-lite"/>
    </source>
</evidence>
<reference evidence="3 4" key="1">
    <citation type="journal article" date="2010" name="Proc. Natl. Acad. Sci. U.S.A.">
        <title>Insights into evolution of multicellular fungi from the assembled chromosomes of the mushroom Coprinopsis cinerea (Coprinus cinereus).</title>
        <authorList>
            <person name="Stajich J.E."/>
            <person name="Wilke S.K."/>
            <person name="Ahren D."/>
            <person name="Au C.H."/>
            <person name="Birren B.W."/>
            <person name="Borodovsky M."/>
            <person name="Burns C."/>
            <person name="Canback B."/>
            <person name="Casselton L.A."/>
            <person name="Cheng C.K."/>
            <person name="Deng J."/>
            <person name="Dietrich F.S."/>
            <person name="Fargo D.C."/>
            <person name="Farman M.L."/>
            <person name="Gathman A.C."/>
            <person name="Goldberg J."/>
            <person name="Guigo R."/>
            <person name="Hoegger P.J."/>
            <person name="Hooker J.B."/>
            <person name="Huggins A."/>
            <person name="James T.Y."/>
            <person name="Kamada T."/>
            <person name="Kilaru S."/>
            <person name="Kodira C."/>
            <person name="Kues U."/>
            <person name="Kupfer D."/>
            <person name="Kwan H.S."/>
            <person name="Lomsadze A."/>
            <person name="Li W."/>
            <person name="Lilly W.W."/>
            <person name="Ma L.J."/>
            <person name="Mackey A.J."/>
            <person name="Manning G."/>
            <person name="Martin F."/>
            <person name="Muraguchi H."/>
            <person name="Natvig D.O."/>
            <person name="Palmerini H."/>
            <person name="Ramesh M.A."/>
            <person name="Rehmeyer C.J."/>
            <person name="Roe B.A."/>
            <person name="Shenoy N."/>
            <person name="Stanke M."/>
            <person name="Ter-Hovhannisyan V."/>
            <person name="Tunlid A."/>
            <person name="Velagapudi R."/>
            <person name="Vision T.J."/>
            <person name="Zeng Q."/>
            <person name="Zolan M.E."/>
            <person name="Pukkila P.J."/>
        </authorList>
    </citation>
    <scope>NUCLEOTIDE SEQUENCE [LARGE SCALE GENOMIC DNA]</scope>
    <source>
        <strain evidence="4">Okayama-7 / 130 / ATCC MYA-4618 / FGSC 9003</strain>
    </source>
</reference>
<keyword evidence="4" id="KW-1185">Reference proteome</keyword>
<dbReference type="KEGG" id="cci:CC1G_05842"/>
<evidence type="ECO:0000256" key="2">
    <source>
        <dbReference type="SAM" id="SignalP"/>
    </source>
</evidence>
<accession>A8NLJ8</accession>
<feature type="compositionally biased region" description="Basic and acidic residues" evidence="1">
    <location>
        <begin position="100"/>
        <end position="131"/>
    </location>
</feature>
<dbReference type="AlphaFoldDB" id="A8NLJ8"/>
<feature type="region of interest" description="Disordered" evidence="1">
    <location>
        <begin position="99"/>
        <end position="144"/>
    </location>
</feature>
<sequence>MRVSNNSQFFPSLASGILFLLAALVVQSAAAPLQLPASALGSLQIRSRPGRAGVVLLRTRAPTQDPTAEERQRRVAAWVAQQQQITSNGVAGLIVQQQKIEGKKAEEGKVKKAEGEKKEEERKKREPKRSDSVSSNSSEKTVKG</sequence>
<dbReference type="GeneID" id="6011222"/>
<dbReference type="InParanoid" id="A8NLJ8"/>
<feature type="compositionally biased region" description="Polar residues" evidence="1">
    <location>
        <begin position="132"/>
        <end position="144"/>
    </location>
</feature>
<evidence type="ECO:0000313" key="3">
    <source>
        <dbReference type="EMBL" id="EAU87153.1"/>
    </source>
</evidence>
<feature type="signal peptide" evidence="2">
    <location>
        <begin position="1"/>
        <end position="30"/>
    </location>
</feature>
<name>A8NLJ8_COPC7</name>
<keyword evidence="2" id="KW-0732">Signal</keyword>
<dbReference type="VEuPathDB" id="FungiDB:CC1G_05842"/>
<evidence type="ECO:0000313" key="4">
    <source>
        <dbReference type="Proteomes" id="UP000001861"/>
    </source>
</evidence>
<protein>
    <submittedName>
        <fullName evidence="3">Uncharacterized protein</fullName>
    </submittedName>
</protein>
<dbReference type="EMBL" id="AACS02000012">
    <property type="protein sequence ID" value="EAU87153.1"/>
    <property type="molecule type" value="Genomic_DNA"/>
</dbReference>
<dbReference type="Proteomes" id="UP000001861">
    <property type="component" value="Unassembled WGS sequence"/>
</dbReference>
<dbReference type="RefSeq" id="XP_001834705.1">
    <property type="nucleotide sequence ID" value="XM_001834653.1"/>
</dbReference>